<feature type="non-terminal residue" evidence="2">
    <location>
        <position position="107"/>
    </location>
</feature>
<keyword evidence="1" id="KW-0472">Membrane</keyword>
<dbReference type="GO" id="GO:0016020">
    <property type="term" value="C:membrane"/>
    <property type="evidence" value="ECO:0007669"/>
    <property type="project" value="InterPro"/>
</dbReference>
<keyword evidence="1" id="KW-0812">Transmembrane</keyword>
<dbReference type="Pfam" id="PF00344">
    <property type="entry name" value="SecY"/>
    <property type="match status" value="1"/>
</dbReference>
<dbReference type="SUPFAM" id="SSF103491">
    <property type="entry name" value="Preprotein translocase SecY subunit"/>
    <property type="match status" value="1"/>
</dbReference>
<evidence type="ECO:0000256" key="1">
    <source>
        <dbReference type="SAM" id="Phobius"/>
    </source>
</evidence>
<sequence>MWYQKVVQIFKIKDLRNKILFVLGIFALFRVMANMPMPGINAEKMRDFFEGNQIFGLLNLFTGGALDNLSIVMLGLGPYITAVIIMQLLTMIFPQLERMYKEEGESG</sequence>
<proteinExistence type="predicted"/>
<organism evidence="2">
    <name type="scientific">marine sediment metagenome</name>
    <dbReference type="NCBI Taxonomy" id="412755"/>
    <lineage>
        <taxon>unclassified sequences</taxon>
        <taxon>metagenomes</taxon>
        <taxon>ecological metagenomes</taxon>
    </lineage>
</organism>
<evidence type="ECO:0000313" key="2">
    <source>
        <dbReference type="EMBL" id="GAG67707.1"/>
    </source>
</evidence>
<dbReference type="AlphaFoldDB" id="X1ACT2"/>
<gene>
    <name evidence="2" type="ORF">S01H4_18159</name>
</gene>
<evidence type="ECO:0008006" key="3">
    <source>
        <dbReference type="Google" id="ProtNLM"/>
    </source>
</evidence>
<dbReference type="Gene3D" id="1.10.3370.10">
    <property type="entry name" value="SecY subunit domain"/>
    <property type="match status" value="1"/>
</dbReference>
<comment type="caution">
    <text evidence="2">The sequence shown here is derived from an EMBL/GenBank/DDBJ whole genome shotgun (WGS) entry which is preliminary data.</text>
</comment>
<feature type="transmembrane region" description="Helical" evidence="1">
    <location>
        <begin position="69"/>
        <end position="93"/>
    </location>
</feature>
<protein>
    <recommendedName>
        <fullName evidence="3">Preprotein translocase subunit SecY</fullName>
    </recommendedName>
</protein>
<accession>X1ACT2</accession>
<reference evidence="2" key="1">
    <citation type="journal article" date="2014" name="Front. Microbiol.">
        <title>High frequency of phylogenetically diverse reductive dehalogenase-homologous genes in deep subseafloor sedimentary metagenomes.</title>
        <authorList>
            <person name="Kawai M."/>
            <person name="Futagami T."/>
            <person name="Toyoda A."/>
            <person name="Takaki Y."/>
            <person name="Nishi S."/>
            <person name="Hori S."/>
            <person name="Arai W."/>
            <person name="Tsubouchi T."/>
            <person name="Morono Y."/>
            <person name="Uchiyama I."/>
            <person name="Ito T."/>
            <person name="Fujiyama A."/>
            <person name="Inagaki F."/>
            <person name="Takami H."/>
        </authorList>
    </citation>
    <scope>NUCLEOTIDE SEQUENCE</scope>
    <source>
        <strain evidence="2">Expedition CK06-06</strain>
    </source>
</reference>
<dbReference type="InterPro" id="IPR023201">
    <property type="entry name" value="SecY_dom_sf"/>
</dbReference>
<dbReference type="PRINTS" id="PR00303">
    <property type="entry name" value="SECYTRNLCASE"/>
</dbReference>
<dbReference type="GO" id="GO:0015031">
    <property type="term" value="P:protein transport"/>
    <property type="evidence" value="ECO:0007669"/>
    <property type="project" value="InterPro"/>
</dbReference>
<keyword evidence="1" id="KW-1133">Transmembrane helix</keyword>
<dbReference type="InterPro" id="IPR002208">
    <property type="entry name" value="SecY/SEC61-alpha"/>
</dbReference>
<dbReference type="EMBL" id="BART01008039">
    <property type="protein sequence ID" value="GAG67707.1"/>
    <property type="molecule type" value="Genomic_DNA"/>
</dbReference>
<name>X1ACT2_9ZZZZ</name>